<dbReference type="PANTHER" id="PTHR42919:SF8">
    <property type="entry name" value="N-ALPHA-ACETYLTRANSFERASE 50"/>
    <property type="match status" value="1"/>
</dbReference>
<dbReference type="InterPro" id="IPR016181">
    <property type="entry name" value="Acyl_CoA_acyltransferase"/>
</dbReference>
<dbReference type="Proteomes" id="UP000012589">
    <property type="component" value="Unassembled WGS sequence"/>
</dbReference>
<proteinExistence type="predicted"/>
<dbReference type="PANTHER" id="PTHR42919">
    <property type="entry name" value="N-ALPHA-ACETYLTRANSFERASE"/>
    <property type="match status" value="1"/>
</dbReference>
<keyword evidence="5" id="KW-1185">Reference proteome</keyword>
<comment type="caution">
    <text evidence="4">The sequence shown here is derived from an EMBL/GenBank/DDBJ whole genome shotgun (WGS) entry which is preliminary data.</text>
</comment>
<gene>
    <name evidence="4" type="ORF">C823_03424</name>
</gene>
<evidence type="ECO:0000256" key="1">
    <source>
        <dbReference type="ARBA" id="ARBA00022679"/>
    </source>
</evidence>
<dbReference type="NCBIfam" id="TIGR01575">
    <property type="entry name" value="rimI"/>
    <property type="match status" value="1"/>
</dbReference>
<dbReference type="PROSITE" id="PS51186">
    <property type="entry name" value="GNAT"/>
    <property type="match status" value="1"/>
</dbReference>
<dbReference type="GO" id="GO:0008080">
    <property type="term" value="F:N-acetyltransferase activity"/>
    <property type="evidence" value="ECO:0007669"/>
    <property type="project" value="InterPro"/>
</dbReference>
<evidence type="ECO:0000313" key="5">
    <source>
        <dbReference type="Proteomes" id="UP000012589"/>
    </source>
</evidence>
<dbReference type="AlphaFoldDB" id="N2ADC6"/>
<dbReference type="HOGENOM" id="CLU_013985_23_3_9"/>
<organism evidence="4 5">
    <name type="scientific">Eubacterium plexicaudatum ASF492</name>
    <dbReference type="NCBI Taxonomy" id="1235802"/>
    <lineage>
        <taxon>Bacteria</taxon>
        <taxon>Bacillati</taxon>
        <taxon>Bacillota</taxon>
        <taxon>Clostridia</taxon>
        <taxon>Eubacteriales</taxon>
        <taxon>Eubacteriaceae</taxon>
        <taxon>Eubacterium</taxon>
    </lineage>
</organism>
<dbReference type="InterPro" id="IPR006464">
    <property type="entry name" value="AcTrfase_RimI/Ard1"/>
</dbReference>
<dbReference type="Pfam" id="PF00583">
    <property type="entry name" value="Acetyltransf_1"/>
    <property type="match status" value="1"/>
</dbReference>
<evidence type="ECO:0000313" key="4">
    <source>
        <dbReference type="EMBL" id="EMZ24160.1"/>
    </source>
</evidence>
<dbReference type="InterPro" id="IPR051556">
    <property type="entry name" value="N-term/lysine_N-AcTrnsfr"/>
</dbReference>
<keyword evidence="2" id="KW-0012">Acyltransferase</keyword>
<dbReference type="EMBL" id="AQFT01000100">
    <property type="protein sequence ID" value="EMZ24160.1"/>
    <property type="molecule type" value="Genomic_DNA"/>
</dbReference>
<dbReference type="SUPFAM" id="SSF55729">
    <property type="entry name" value="Acyl-CoA N-acyltransferases (Nat)"/>
    <property type="match status" value="1"/>
</dbReference>
<dbReference type="eggNOG" id="COG0456">
    <property type="taxonomic scope" value="Bacteria"/>
</dbReference>
<dbReference type="OrthoDB" id="9797806at2"/>
<dbReference type="PATRIC" id="fig|1235802.3.peg.3618"/>
<accession>N2ADC6</accession>
<name>N2ADC6_9FIRM</name>
<evidence type="ECO:0000256" key="2">
    <source>
        <dbReference type="ARBA" id="ARBA00023315"/>
    </source>
</evidence>
<feature type="domain" description="N-acetyltransferase" evidence="3">
    <location>
        <begin position="24"/>
        <end position="168"/>
    </location>
</feature>
<sequence length="171" mass="19413">MHRDSNVKSAADDGIKMQKKCETMIIIKMEPRHILDVAKLEAEIFSVPWSQQAFAGALEMDQAFFYVAQEADAVVGYCGVSLAADEAEITNIATAPGRRRRNIAKRLLQKAMDEAHERGAQRMFLEVRSLNKPAIGLYQKTGFQTVGIRKKYYRHPQDDALVMMYRYADII</sequence>
<dbReference type="STRING" id="1235802.C823_03424"/>
<dbReference type="Gene3D" id="3.40.630.30">
    <property type="match status" value="1"/>
</dbReference>
<reference evidence="4 5" key="1">
    <citation type="journal article" date="2014" name="Genome Announc.">
        <title>Draft genome sequences of the altered schaedler flora, a defined bacterial community from gnotobiotic mice.</title>
        <authorList>
            <person name="Wannemuehler M.J."/>
            <person name="Overstreet A.M."/>
            <person name="Ward D.V."/>
            <person name="Phillips G.J."/>
        </authorList>
    </citation>
    <scope>NUCLEOTIDE SEQUENCE [LARGE SCALE GENOMIC DNA]</scope>
    <source>
        <strain evidence="4 5">ASF492</strain>
    </source>
</reference>
<dbReference type="CDD" id="cd04301">
    <property type="entry name" value="NAT_SF"/>
    <property type="match status" value="1"/>
</dbReference>
<evidence type="ECO:0000259" key="3">
    <source>
        <dbReference type="PROSITE" id="PS51186"/>
    </source>
</evidence>
<keyword evidence="1 4" id="KW-0808">Transferase</keyword>
<dbReference type="InterPro" id="IPR000182">
    <property type="entry name" value="GNAT_dom"/>
</dbReference>
<protein>
    <submittedName>
        <fullName evidence="4">Ribosomal-protein-alanine acetyltransferase</fullName>
    </submittedName>
</protein>